<evidence type="ECO:0000313" key="2">
    <source>
        <dbReference type="Proteomes" id="UP000789706"/>
    </source>
</evidence>
<comment type="caution">
    <text evidence="1">The sequence shown here is derived from an EMBL/GenBank/DDBJ whole genome shotgun (WGS) entry which is preliminary data.</text>
</comment>
<feature type="non-terminal residue" evidence="1">
    <location>
        <position position="132"/>
    </location>
</feature>
<reference evidence="1" key="1">
    <citation type="submission" date="2021-06" db="EMBL/GenBank/DDBJ databases">
        <authorList>
            <person name="Kallberg Y."/>
            <person name="Tangrot J."/>
            <person name="Rosling A."/>
        </authorList>
    </citation>
    <scope>NUCLEOTIDE SEQUENCE</scope>
    <source>
        <strain evidence="1">AZ414A</strain>
    </source>
</reference>
<name>A0A9N9DYF3_9GLOM</name>
<keyword evidence="2" id="KW-1185">Reference proteome</keyword>
<organism evidence="1 2">
    <name type="scientific">Diversispora eburnea</name>
    <dbReference type="NCBI Taxonomy" id="1213867"/>
    <lineage>
        <taxon>Eukaryota</taxon>
        <taxon>Fungi</taxon>
        <taxon>Fungi incertae sedis</taxon>
        <taxon>Mucoromycota</taxon>
        <taxon>Glomeromycotina</taxon>
        <taxon>Glomeromycetes</taxon>
        <taxon>Diversisporales</taxon>
        <taxon>Diversisporaceae</taxon>
        <taxon>Diversispora</taxon>
    </lineage>
</organism>
<sequence>TISALLENNIAHTWYIPTLQIAAFWLCNNDNFFKVYNYFYNKGNINRPPLVFPNTRILLTSDNNIRSMSNNLQPTEIIVPNTKTLLFPELFPLGQSHYTDYKSSYNNRPNIDTLVNYICLCCNIQIPDLDYI</sequence>
<feature type="non-terminal residue" evidence="1">
    <location>
        <position position="1"/>
    </location>
</feature>
<dbReference type="OrthoDB" id="2440770at2759"/>
<accession>A0A9N9DYF3</accession>
<protein>
    <submittedName>
        <fullName evidence="1">6151_t:CDS:1</fullName>
    </submittedName>
</protein>
<dbReference type="Proteomes" id="UP000789706">
    <property type="component" value="Unassembled WGS sequence"/>
</dbReference>
<dbReference type="EMBL" id="CAJVPK010006758">
    <property type="protein sequence ID" value="CAG8652733.1"/>
    <property type="molecule type" value="Genomic_DNA"/>
</dbReference>
<proteinExistence type="predicted"/>
<dbReference type="AlphaFoldDB" id="A0A9N9DYF3"/>
<evidence type="ECO:0000313" key="1">
    <source>
        <dbReference type="EMBL" id="CAG8652733.1"/>
    </source>
</evidence>
<gene>
    <name evidence="1" type="ORF">DEBURN_LOCUS11509</name>
</gene>